<sequence length="120" mass="13109">MPFAGQAAQVVALGSTRGRNNPHKLADCGAETFYPEGHRTPLIKGCAAYLICRLIPEPHNQENYNLFLAEAVAAWADERIFRDGHWHFDDVGGDLKTLHYVAGGQFYRIGSGLNVGHSSG</sequence>
<organism evidence="3 4">
    <name type="scientific">Cardiobacterium valvarum F0432</name>
    <dbReference type="NCBI Taxonomy" id="797473"/>
    <lineage>
        <taxon>Bacteria</taxon>
        <taxon>Pseudomonadati</taxon>
        <taxon>Pseudomonadota</taxon>
        <taxon>Gammaproteobacteria</taxon>
        <taxon>Cardiobacteriales</taxon>
        <taxon>Cardiobacteriaceae</taxon>
        <taxon>Cardiobacterium</taxon>
    </lineage>
</organism>
<dbReference type="HOGENOM" id="CLU_165969_0_0_6"/>
<keyword evidence="2" id="KW-0285">Flavoprotein</keyword>
<name>G9ZC89_9GAMM</name>
<proteinExistence type="predicted"/>
<evidence type="ECO:0000256" key="2">
    <source>
        <dbReference type="ARBA" id="ARBA00022630"/>
    </source>
</evidence>
<dbReference type="InterPro" id="IPR012349">
    <property type="entry name" value="Split_barrel_FMN-bd"/>
</dbReference>
<dbReference type="Gene3D" id="2.30.110.10">
    <property type="entry name" value="Electron Transport, Fmn-binding Protein, Chain A"/>
    <property type="match status" value="1"/>
</dbReference>
<dbReference type="SUPFAM" id="SSF50475">
    <property type="entry name" value="FMN-binding split barrel"/>
    <property type="match status" value="1"/>
</dbReference>
<comment type="cofactor">
    <cofactor evidence="1">
        <name>FMN</name>
        <dbReference type="ChEBI" id="CHEBI:58210"/>
    </cofactor>
</comment>
<gene>
    <name evidence="3" type="ORF">HMPREF9080_00371</name>
</gene>
<reference evidence="3 4" key="1">
    <citation type="submission" date="2011-08" db="EMBL/GenBank/DDBJ databases">
        <authorList>
            <person name="Weinstock G."/>
            <person name="Sodergren E."/>
            <person name="Clifton S."/>
            <person name="Fulton L."/>
            <person name="Fulton B."/>
            <person name="Courtney L."/>
            <person name="Fronick C."/>
            <person name="Harrison M."/>
            <person name="Strong C."/>
            <person name="Farmer C."/>
            <person name="Delahaunty K."/>
            <person name="Markovic C."/>
            <person name="Hall O."/>
            <person name="Minx P."/>
            <person name="Tomlinson C."/>
            <person name="Mitreva M."/>
            <person name="Hou S."/>
            <person name="Chen J."/>
            <person name="Wollam A."/>
            <person name="Pepin K.H."/>
            <person name="Johnson M."/>
            <person name="Bhonagiri V."/>
            <person name="Zhang X."/>
            <person name="Suruliraj S."/>
            <person name="Warren W."/>
            <person name="Chinwalla A."/>
            <person name="Mardis E.R."/>
            <person name="Wilson R.K."/>
        </authorList>
    </citation>
    <scope>NUCLEOTIDE SEQUENCE [LARGE SCALE GENOMIC DNA]</scope>
    <source>
        <strain evidence="3 4">F0432</strain>
    </source>
</reference>
<dbReference type="Proteomes" id="UP000004750">
    <property type="component" value="Unassembled WGS sequence"/>
</dbReference>
<evidence type="ECO:0000313" key="4">
    <source>
        <dbReference type="Proteomes" id="UP000004750"/>
    </source>
</evidence>
<evidence type="ECO:0000256" key="1">
    <source>
        <dbReference type="ARBA" id="ARBA00001917"/>
    </source>
</evidence>
<dbReference type="EMBL" id="AGCM01000020">
    <property type="protein sequence ID" value="EHM55862.1"/>
    <property type="molecule type" value="Genomic_DNA"/>
</dbReference>
<accession>G9ZC89</accession>
<dbReference type="PANTHER" id="PTHR43567">
    <property type="entry name" value="FLAVOREDOXIN-RELATED-RELATED"/>
    <property type="match status" value="1"/>
</dbReference>
<protein>
    <recommendedName>
        <fullName evidence="5">Flavin reductase like domain-containing protein</fullName>
    </recommendedName>
</protein>
<dbReference type="InterPro" id="IPR052174">
    <property type="entry name" value="Flavoredoxin"/>
</dbReference>
<dbReference type="STRING" id="797473.HMPREF9080_00371"/>
<evidence type="ECO:0008006" key="5">
    <source>
        <dbReference type="Google" id="ProtNLM"/>
    </source>
</evidence>
<evidence type="ECO:0000313" key="3">
    <source>
        <dbReference type="EMBL" id="EHM55862.1"/>
    </source>
</evidence>
<dbReference type="AlphaFoldDB" id="G9ZC89"/>
<dbReference type="PANTHER" id="PTHR43567:SF1">
    <property type="entry name" value="FLAVOREDOXIN"/>
    <property type="match status" value="1"/>
</dbReference>
<comment type="caution">
    <text evidence="3">The sequence shown here is derived from an EMBL/GenBank/DDBJ whole genome shotgun (WGS) entry which is preliminary data.</text>
</comment>
<dbReference type="PATRIC" id="fig|797473.3.peg.309"/>